<keyword evidence="1" id="KW-0732">Signal</keyword>
<keyword evidence="3" id="KW-1185">Reference proteome</keyword>
<reference evidence="2 3" key="1">
    <citation type="submission" date="2013-07" db="EMBL/GenBank/DDBJ databases">
        <title>Completed genome of Sphingomonas sanxanigenens NX02.</title>
        <authorList>
            <person name="Ma T."/>
            <person name="Huang H."/>
            <person name="Wu M."/>
            <person name="Li X."/>
            <person name="Li G."/>
        </authorList>
    </citation>
    <scope>NUCLEOTIDE SEQUENCE [LARGE SCALE GENOMIC DNA]</scope>
    <source>
        <strain evidence="2 3">NX02</strain>
    </source>
</reference>
<evidence type="ECO:0000313" key="2">
    <source>
        <dbReference type="EMBL" id="AHE55164.1"/>
    </source>
</evidence>
<dbReference type="HOGENOM" id="CLU_1336812_0_0_5"/>
<proteinExistence type="predicted"/>
<dbReference type="AlphaFoldDB" id="W0AB64"/>
<dbReference type="PROSITE" id="PS51257">
    <property type="entry name" value="PROKAR_LIPOPROTEIN"/>
    <property type="match status" value="1"/>
</dbReference>
<evidence type="ECO:0008006" key="4">
    <source>
        <dbReference type="Google" id="ProtNLM"/>
    </source>
</evidence>
<dbReference type="STRING" id="1123269.NX02_17450"/>
<dbReference type="Proteomes" id="UP000018851">
    <property type="component" value="Chromosome"/>
</dbReference>
<evidence type="ECO:0000256" key="1">
    <source>
        <dbReference type="SAM" id="SignalP"/>
    </source>
</evidence>
<feature type="signal peptide" evidence="1">
    <location>
        <begin position="1"/>
        <end position="24"/>
    </location>
</feature>
<dbReference type="PATRIC" id="fig|1123269.5.peg.3417"/>
<name>W0AB64_9SPHN</name>
<evidence type="ECO:0000313" key="3">
    <source>
        <dbReference type="Proteomes" id="UP000018851"/>
    </source>
</evidence>
<organism evidence="2 3">
    <name type="scientific">Sphingomonas sanxanigenens DSM 19645 = NX02</name>
    <dbReference type="NCBI Taxonomy" id="1123269"/>
    <lineage>
        <taxon>Bacteria</taxon>
        <taxon>Pseudomonadati</taxon>
        <taxon>Pseudomonadota</taxon>
        <taxon>Alphaproteobacteria</taxon>
        <taxon>Sphingomonadales</taxon>
        <taxon>Sphingomonadaceae</taxon>
        <taxon>Sphingomonas</taxon>
    </lineage>
</organism>
<gene>
    <name evidence="2" type="ORF">NX02_17450</name>
</gene>
<feature type="chain" id="PRO_5004785244" description="Lipoprotein" evidence="1">
    <location>
        <begin position="25"/>
        <end position="205"/>
    </location>
</feature>
<protein>
    <recommendedName>
        <fullName evidence="4">Lipoprotein</fullName>
    </recommendedName>
</protein>
<dbReference type="RefSeq" id="WP_047099805.1">
    <property type="nucleotide sequence ID" value="NZ_CP006644.1"/>
</dbReference>
<dbReference type="EMBL" id="CP006644">
    <property type="protein sequence ID" value="AHE55164.1"/>
    <property type="molecule type" value="Genomic_DNA"/>
</dbReference>
<sequence>MTGLEKGGAFALACALIVSIAGCAAAPARPAGAPFPPDVESDAERLVKDTPALVAPPLWPDEAAAGYRRRIRLLLLGTIGPERLSIEFAERTSGRIEGHVVRARRSRGKGRMPWRIIIDERFEVSRREMAQLDALIAKSNLWEFHPEFWTSEDICVDGEIMVLERRTPAAYSYSEGNTYCTTPDKVNAVWLKMIEIAGGDRLLGR</sequence>
<dbReference type="KEGG" id="ssan:NX02_17450"/>
<accession>W0AB64</accession>